<evidence type="ECO:0000313" key="5">
    <source>
        <dbReference type="Proteomes" id="UP001497457"/>
    </source>
</evidence>
<dbReference type="Gene3D" id="3.30.559.10">
    <property type="entry name" value="Chloramphenicol acetyltransferase-like domain"/>
    <property type="match status" value="2"/>
</dbReference>
<dbReference type="Pfam" id="PF02458">
    <property type="entry name" value="Transferase"/>
    <property type="match status" value="2"/>
</dbReference>
<evidence type="ECO:0000256" key="1">
    <source>
        <dbReference type="ARBA" id="ARBA00009861"/>
    </source>
</evidence>
<organism evidence="4 5">
    <name type="scientific">Urochloa decumbens</name>
    <dbReference type="NCBI Taxonomy" id="240449"/>
    <lineage>
        <taxon>Eukaryota</taxon>
        <taxon>Viridiplantae</taxon>
        <taxon>Streptophyta</taxon>
        <taxon>Embryophyta</taxon>
        <taxon>Tracheophyta</taxon>
        <taxon>Spermatophyta</taxon>
        <taxon>Magnoliopsida</taxon>
        <taxon>Liliopsida</taxon>
        <taxon>Poales</taxon>
        <taxon>Poaceae</taxon>
        <taxon>PACMAD clade</taxon>
        <taxon>Panicoideae</taxon>
        <taxon>Panicodae</taxon>
        <taxon>Paniceae</taxon>
        <taxon>Melinidinae</taxon>
        <taxon>Urochloa</taxon>
    </lineage>
</organism>
<evidence type="ECO:0000256" key="2">
    <source>
        <dbReference type="ARBA" id="ARBA00022679"/>
    </source>
</evidence>
<keyword evidence="2" id="KW-0808">Transferase</keyword>
<comment type="similarity">
    <text evidence="1">Belongs to the plant acyltransferase family.</text>
</comment>
<dbReference type="GO" id="GO:0016747">
    <property type="term" value="F:acyltransferase activity, transferring groups other than amino-acyl groups"/>
    <property type="evidence" value="ECO:0007669"/>
    <property type="project" value="UniProtKB-ARBA"/>
</dbReference>
<dbReference type="PANTHER" id="PTHR31642:SF16">
    <property type="entry name" value="OS08G0543400 PROTEIN"/>
    <property type="match status" value="1"/>
</dbReference>
<protein>
    <submittedName>
        <fullName evidence="4">Uncharacterized protein</fullName>
    </submittedName>
</protein>
<accession>A0ABC9B8G8</accession>
<dbReference type="InterPro" id="IPR050317">
    <property type="entry name" value="Plant_Fungal_Acyltransferase"/>
</dbReference>
<proteinExistence type="inferred from homology"/>
<gene>
    <name evidence="4" type="ORF">URODEC1_LOCUS61655</name>
</gene>
<reference evidence="4" key="1">
    <citation type="submission" date="2024-10" db="EMBL/GenBank/DDBJ databases">
        <authorList>
            <person name="Ryan C."/>
        </authorList>
    </citation>
    <scope>NUCLEOTIDE SEQUENCE [LARGE SCALE GENOMIC DNA]</scope>
</reference>
<dbReference type="EMBL" id="OZ075134">
    <property type="protein sequence ID" value="CAL4993785.1"/>
    <property type="molecule type" value="Genomic_DNA"/>
</dbReference>
<dbReference type="InterPro" id="IPR023213">
    <property type="entry name" value="CAT-like_dom_sf"/>
</dbReference>
<keyword evidence="5" id="KW-1185">Reference proteome</keyword>
<evidence type="ECO:0000313" key="4">
    <source>
        <dbReference type="EMBL" id="CAL4993785.1"/>
    </source>
</evidence>
<keyword evidence="3" id="KW-0012">Acyltransferase</keyword>
<sequence>MALDVQVIESCFVAPSAATPQKAQWLSSLDVTFADRGHTPTVYFYHSADAAIANFSEVTNRLKESLAKALVAFYPFAGRLGVDDDGRPEINCNGEGALFVVARSENTADDFNDLTPTKELRRGFVTFLKCGGILLGAALHHAAQDAIGAFHFFQTWSAIAREGDGASFELPCHDRTLLRARSPPSVHPDTLSVFCPKVGLTEPLGPTVSRAFTITKDQITSLKRICGGASTFCAVSALVWQCVCLARWLPADTEARLSFSTNVRRRLSPPLPDHYFGNAIISLYAAGAARDIASEALGSVAGRVRGAISRVDDELVRSVVDYYELFKIDNRALKGLRLKETELRVVSWIGLPVYDVDFGWGMPRRMSRAEPAPAGYVHMMNNGPDADSGIRIVASMEAEHMDEFEKLLHAKL</sequence>
<dbReference type="AlphaFoldDB" id="A0ABC9B8G8"/>
<name>A0ABC9B8G8_9POAL</name>
<dbReference type="Proteomes" id="UP001497457">
    <property type="component" value="Chromosome 24b"/>
</dbReference>
<evidence type="ECO:0000256" key="3">
    <source>
        <dbReference type="ARBA" id="ARBA00023315"/>
    </source>
</evidence>
<dbReference type="PANTHER" id="PTHR31642">
    <property type="entry name" value="TRICHOTHECENE 3-O-ACETYLTRANSFERASE"/>
    <property type="match status" value="1"/>
</dbReference>